<keyword evidence="3 6" id="KW-0812">Transmembrane</keyword>
<reference evidence="8 9" key="1">
    <citation type="submission" date="2020-04" db="EMBL/GenBank/DDBJ databases">
        <title>Molecular characterization of pseudomonads from Agaricus bisporus reveal novel blotch 2 pathogens in Western Europe.</title>
        <authorList>
            <person name="Taparia T."/>
            <person name="Krijger M."/>
            <person name="Haynes E."/>
            <person name="Elpinstone J.G."/>
            <person name="Noble R."/>
            <person name="Van Der Wolf J."/>
        </authorList>
    </citation>
    <scope>NUCLEOTIDE SEQUENCE [LARGE SCALE GENOMIC DNA]</scope>
    <source>
        <strain evidence="8 9">P7765</strain>
    </source>
</reference>
<sequence length="64" mass="6773">MGSTFNGLVGLVILALDIWAILNVIKSGREVGVKVLWILLIALLPVIGLVIWAIAGPRGNVRLG</sequence>
<evidence type="ECO:0000313" key="8">
    <source>
        <dbReference type="EMBL" id="NWC83588.1"/>
    </source>
</evidence>
<keyword evidence="5 6" id="KW-0472">Membrane</keyword>
<protein>
    <submittedName>
        <fullName evidence="8">PLDc_N domain-containing protein</fullName>
    </submittedName>
</protein>
<feature type="transmembrane region" description="Helical" evidence="6">
    <location>
        <begin position="37"/>
        <end position="55"/>
    </location>
</feature>
<proteinExistence type="predicted"/>
<feature type="transmembrane region" description="Helical" evidence="6">
    <location>
        <begin position="6"/>
        <end position="25"/>
    </location>
</feature>
<evidence type="ECO:0000256" key="1">
    <source>
        <dbReference type="ARBA" id="ARBA00004651"/>
    </source>
</evidence>
<accession>A0A7Y7ZFV7</accession>
<dbReference type="InterPro" id="IPR027379">
    <property type="entry name" value="CLS_N"/>
</dbReference>
<evidence type="ECO:0000256" key="4">
    <source>
        <dbReference type="ARBA" id="ARBA00022989"/>
    </source>
</evidence>
<keyword evidence="2" id="KW-1003">Cell membrane</keyword>
<dbReference type="Pfam" id="PF13396">
    <property type="entry name" value="PLDc_N"/>
    <property type="match status" value="1"/>
</dbReference>
<comment type="caution">
    <text evidence="8">The sequence shown here is derived from an EMBL/GenBank/DDBJ whole genome shotgun (WGS) entry which is preliminary data.</text>
</comment>
<evidence type="ECO:0000313" key="9">
    <source>
        <dbReference type="Proteomes" id="UP000542695"/>
    </source>
</evidence>
<dbReference type="AlphaFoldDB" id="A0A7Y7ZFV7"/>
<feature type="domain" description="Cardiolipin synthase N-terminal" evidence="7">
    <location>
        <begin position="15"/>
        <end position="57"/>
    </location>
</feature>
<dbReference type="Proteomes" id="UP000542695">
    <property type="component" value="Unassembled WGS sequence"/>
</dbReference>
<evidence type="ECO:0000256" key="3">
    <source>
        <dbReference type="ARBA" id="ARBA00022692"/>
    </source>
</evidence>
<dbReference type="RefSeq" id="WP_177011140.1">
    <property type="nucleotide sequence ID" value="NZ_JACARV010000096.1"/>
</dbReference>
<evidence type="ECO:0000259" key="7">
    <source>
        <dbReference type="Pfam" id="PF13396"/>
    </source>
</evidence>
<gene>
    <name evidence="8" type="ORF">HX798_25350</name>
</gene>
<evidence type="ECO:0000256" key="6">
    <source>
        <dbReference type="SAM" id="Phobius"/>
    </source>
</evidence>
<name>A0A7Y7ZFV7_PSEPU</name>
<dbReference type="GO" id="GO:0005886">
    <property type="term" value="C:plasma membrane"/>
    <property type="evidence" value="ECO:0007669"/>
    <property type="project" value="UniProtKB-SubCell"/>
</dbReference>
<evidence type="ECO:0000256" key="2">
    <source>
        <dbReference type="ARBA" id="ARBA00022475"/>
    </source>
</evidence>
<keyword evidence="4 6" id="KW-1133">Transmembrane helix</keyword>
<comment type="subcellular location">
    <subcellularLocation>
        <location evidence="1">Cell membrane</location>
        <topology evidence="1">Multi-pass membrane protein</topology>
    </subcellularLocation>
</comment>
<organism evidence="8 9">
    <name type="scientific">Pseudomonas putida</name>
    <name type="common">Arthrobacter siderocapsulatus</name>
    <dbReference type="NCBI Taxonomy" id="303"/>
    <lineage>
        <taxon>Bacteria</taxon>
        <taxon>Pseudomonadati</taxon>
        <taxon>Pseudomonadota</taxon>
        <taxon>Gammaproteobacteria</taxon>
        <taxon>Pseudomonadales</taxon>
        <taxon>Pseudomonadaceae</taxon>
        <taxon>Pseudomonas</taxon>
    </lineage>
</organism>
<evidence type="ECO:0000256" key="5">
    <source>
        <dbReference type="ARBA" id="ARBA00023136"/>
    </source>
</evidence>
<dbReference type="EMBL" id="JACARV010000096">
    <property type="protein sequence ID" value="NWC83588.1"/>
    <property type="molecule type" value="Genomic_DNA"/>
</dbReference>